<feature type="transmembrane region" description="Helical" evidence="1">
    <location>
        <begin position="70"/>
        <end position="88"/>
    </location>
</feature>
<evidence type="ECO:0000313" key="3">
    <source>
        <dbReference type="Proteomes" id="UP000177596"/>
    </source>
</evidence>
<feature type="transmembrane region" description="Helical" evidence="1">
    <location>
        <begin position="305"/>
        <end position="323"/>
    </location>
</feature>
<evidence type="ECO:0008006" key="4">
    <source>
        <dbReference type="Google" id="ProtNLM"/>
    </source>
</evidence>
<protein>
    <recommendedName>
        <fullName evidence="4">Glycosyltransferase RgtA/B/C/D-like domain-containing protein</fullName>
    </recommendedName>
</protein>
<evidence type="ECO:0000256" key="1">
    <source>
        <dbReference type="SAM" id="Phobius"/>
    </source>
</evidence>
<comment type="caution">
    <text evidence="2">The sequence shown here is derived from an EMBL/GenBank/DDBJ whole genome shotgun (WGS) entry which is preliminary data.</text>
</comment>
<dbReference type="Proteomes" id="UP000177596">
    <property type="component" value="Unassembled WGS sequence"/>
</dbReference>
<accession>A0A1F8DI60</accession>
<organism evidence="2 3">
    <name type="scientific">Candidatus Woesebacteria bacterium RIFOXYD1_FULL_43_18</name>
    <dbReference type="NCBI Taxonomy" id="1802551"/>
    <lineage>
        <taxon>Bacteria</taxon>
        <taxon>Candidatus Woeseibacteriota</taxon>
    </lineage>
</organism>
<proteinExistence type="predicted"/>
<dbReference type="AlphaFoldDB" id="A0A1F8DI60"/>
<evidence type="ECO:0000313" key="2">
    <source>
        <dbReference type="EMBL" id="OGM88297.1"/>
    </source>
</evidence>
<keyword evidence="1" id="KW-0472">Membrane</keyword>
<keyword evidence="1" id="KW-1133">Transmembrane helix</keyword>
<feature type="transmembrane region" description="Helical" evidence="1">
    <location>
        <begin position="138"/>
        <end position="166"/>
    </location>
</feature>
<reference evidence="2 3" key="1">
    <citation type="journal article" date="2016" name="Nat. Commun.">
        <title>Thousands of microbial genomes shed light on interconnected biogeochemical processes in an aquifer system.</title>
        <authorList>
            <person name="Anantharaman K."/>
            <person name="Brown C.T."/>
            <person name="Hug L.A."/>
            <person name="Sharon I."/>
            <person name="Castelle C.J."/>
            <person name="Probst A.J."/>
            <person name="Thomas B.C."/>
            <person name="Singh A."/>
            <person name="Wilkins M.J."/>
            <person name="Karaoz U."/>
            <person name="Brodie E.L."/>
            <person name="Williams K.H."/>
            <person name="Hubbard S.S."/>
            <person name="Banfield J.F."/>
        </authorList>
    </citation>
    <scope>NUCLEOTIDE SEQUENCE [LARGE SCALE GENOMIC DNA]</scope>
</reference>
<keyword evidence="1" id="KW-0812">Transmembrane</keyword>
<feature type="transmembrane region" description="Helical" evidence="1">
    <location>
        <begin position="257"/>
        <end position="276"/>
    </location>
</feature>
<dbReference type="EMBL" id="MGIL01000013">
    <property type="protein sequence ID" value="OGM88297.1"/>
    <property type="molecule type" value="Genomic_DNA"/>
</dbReference>
<feature type="transmembrane region" description="Helical" evidence="1">
    <location>
        <begin position="178"/>
        <end position="203"/>
    </location>
</feature>
<name>A0A1F8DI60_9BACT</name>
<feature type="transmembrane region" description="Helical" evidence="1">
    <location>
        <begin position="229"/>
        <end position="250"/>
    </location>
</feature>
<gene>
    <name evidence="2" type="ORF">A2573_02685</name>
</gene>
<feature type="transmembrane region" description="Helical" evidence="1">
    <location>
        <begin position="38"/>
        <end position="58"/>
    </location>
</feature>
<sequence>MPQIIFFLIFLAGYLTTPKALLFYDQIEYLAIVSTKNFWQVLSLGHFPIHPAFLAIFWITSRIFTPNTTAFVFGTASGILMYQVSKIIFKKGNFWLATLIFLLFPGVWLVNTNLMVHSTLLTFYLLSILLLLKKKEILFFLTVFLMGMMHFDAAYWAPTALVFPIIFRKETNFKNKDVVKFAILAASAILASALSYVFIYVFIRKDYGGSTEQLLAYSSFGLLRILRNIWYGFINSFGSLMPFLSAFLVVKNIRTKLEWAAIIFFGMAISLGGAYWQGDLMQRRIVFAGVFIALFVYRYLKNKSFLVILYLTPIIIANGILYYRDNSSMALAVMQKHIDELPKSQVLVQSHYYQPFTKYDGTILWIGYDDPAQIDEYLDKNVRVFITKESVTAPYLLVVGNNYHITSVGKAGNSESRFLFKKYAFEKYGDNLELKLFKESEISIQAGEPVVSYDQSFFGRLARRRIDYGDVGSWIWALLTGHRDPIGWSYKDARGTWLQI</sequence>
<feature type="transmembrane region" description="Helical" evidence="1">
    <location>
        <begin position="282"/>
        <end position="300"/>
    </location>
</feature>
<feature type="transmembrane region" description="Helical" evidence="1">
    <location>
        <begin position="94"/>
        <end position="110"/>
    </location>
</feature>